<protein>
    <submittedName>
        <fullName evidence="6">Rieske 2Fe-2S domain-containing protein</fullName>
    </submittedName>
</protein>
<evidence type="ECO:0000256" key="1">
    <source>
        <dbReference type="ARBA" id="ARBA00022714"/>
    </source>
</evidence>
<dbReference type="Gene3D" id="2.102.10.10">
    <property type="entry name" value="Rieske [2Fe-2S] iron-sulphur domain"/>
    <property type="match status" value="1"/>
</dbReference>
<dbReference type="InterPro" id="IPR057330">
    <property type="entry name" value="SCP2_Rv3818"/>
</dbReference>
<dbReference type="RefSeq" id="WP_274200267.1">
    <property type="nucleotide sequence ID" value="NZ_JAQZAO010000004.1"/>
</dbReference>
<reference evidence="6 7" key="1">
    <citation type="submission" date="2023-02" db="EMBL/GenBank/DDBJ databases">
        <title>Genome sequencing required for Actinomycetospora new species description.</title>
        <authorList>
            <person name="Saimee Y."/>
            <person name="Duangmal K."/>
        </authorList>
    </citation>
    <scope>NUCLEOTIDE SEQUENCE [LARGE SCALE GENOMIC DNA]</scope>
    <source>
        <strain evidence="6 7">DW7H6</strain>
    </source>
</reference>
<keyword evidence="3" id="KW-0408">Iron</keyword>
<evidence type="ECO:0000256" key="4">
    <source>
        <dbReference type="ARBA" id="ARBA00023014"/>
    </source>
</evidence>
<keyword evidence="1" id="KW-0001">2Fe-2S</keyword>
<evidence type="ECO:0000313" key="6">
    <source>
        <dbReference type="EMBL" id="MDD7965724.1"/>
    </source>
</evidence>
<comment type="caution">
    <text evidence="6">The sequence shown here is derived from an EMBL/GenBank/DDBJ whole genome shotgun (WGS) entry which is preliminary data.</text>
</comment>
<evidence type="ECO:0000256" key="3">
    <source>
        <dbReference type="ARBA" id="ARBA00023004"/>
    </source>
</evidence>
<sequence length="537" mass="60978">MRVTGVGHAGMRFDTTAGSVLCDPWVNPTFFASWVPFPDNTQLDWDALGDCDYLYVSHLHRDHFDADNLRDHVSKDARVLLPDYPTDELEHELRELGFKHFIRTETGVPQELDGGLRFMITSLKGPGDGPIGDSALSLDDGTARIVDQNDAHPLDIPKLLEFGAYDAHFTQFSGAIWWPMVYDLPKAAKREFARRKRIGQEDRAMRYIREVGAPHIFPTAGPPCFLDDELFRWNALGYEGVEGESIFTDQWEFLERMRELGHSAGSDQQGHLLLPGTTAEIGHGTVEDLTHPVSDAEIETIFLDKERYLRDFAERARPAIEAQKARWAAPQPDILRQLKEWIEPLMKRADHMCDGIGGPVRMDLQGMPEDTPGVDEDGTLSLAFDFTAREIRVWNGEQCRYRWGVPATLVQTNIATGEVDWSNSLFLSVRFSATRVGQYNEYLYTFFKCLSEERMDYVENWYDAQNDDGRDIELDGWRVQARCPHLSADLSKFGAVDGDVLTCTLHNWKFNLKTGRCLTSAGHEIRASRIETEKLGE</sequence>
<dbReference type="InterPro" id="IPR036922">
    <property type="entry name" value="Rieske_2Fe-2S_sf"/>
</dbReference>
<dbReference type="InterPro" id="IPR036866">
    <property type="entry name" value="RibonucZ/Hydroxyglut_hydro"/>
</dbReference>
<keyword evidence="2" id="KW-0479">Metal-binding</keyword>
<dbReference type="Gene3D" id="3.60.15.10">
    <property type="entry name" value="Ribonuclease Z/Hydroxyacylglutathione hydrolase-like"/>
    <property type="match status" value="1"/>
</dbReference>
<organism evidence="6 7">
    <name type="scientific">Actinomycetospora lemnae</name>
    <dbReference type="NCBI Taxonomy" id="3019891"/>
    <lineage>
        <taxon>Bacteria</taxon>
        <taxon>Bacillati</taxon>
        <taxon>Actinomycetota</taxon>
        <taxon>Actinomycetes</taxon>
        <taxon>Pseudonocardiales</taxon>
        <taxon>Pseudonocardiaceae</taxon>
        <taxon>Actinomycetospora</taxon>
    </lineage>
</organism>
<dbReference type="PROSITE" id="PS51296">
    <property type="entry name" value="RIESKE"/>
    <property type="match status" value="1"/>
</dbReference>
<dbReference type="PANTHER" id="PTHR15032:SF4">
    <property type="entry name" value="N-ACYL-PHOSPHATIDYLETHANOLAMINE-HYDROLYZING PHOSPHOLIPASE D"/>
    <property type="match status" value="1"/>
</dbReference>
<feature type="domain" description="Rieske" evidence="5">
    <location>
        <begin position="479"/>
        <end position="537"/>
    </location>
</feature>
<keyword evidence="4" id="KW-0411">Iron-sulfur</keyword>
<gene>
    <name evidence="6" type="ORF">PGB27_10235</name>
</gene>
<accession>A0ABT5SSF9</accession>
<evidence type="ECO:0000256" key="2">
    <source>
        <dbReference type="ARBA" id="ARBA00022723"/>
    </source>
</evidence>
<dbReference type="InterPro" id="IPR017941">
    <property type="entry name" value="Rieske_2Fe-2S"/>
</dbReference>
<evidence type="ECO:0000313" key="7">
    <source>
        <dbReference type="Proteomes" id="UP001300763"/>
    </source>
</evidence>
<keyword evidence="7" id="KW-1185">Reference proteome</keyword>
<proteinExistence type="predicted"/>
<dbReference type="SUPFAM" id="SSF56281">
    <property type="entry name" value="Metallo-hydrolase/oxidoreductase"/>
    <property type="match status" value="1"/>
</dbReference>
<dbReference type="EMBL" id="JAQZAO010000004">
    <property type="protein sequence ID" value="MDD7965724.1"/>
    <property type="molecule type" value="Genomic_DNA"/>
</dbReference>
<dbReference type="Pfam" id="PF00355">
    <property type="entry name" value="Rieske"/>
    <property type="match status" value="1"/>
</dbReference>
<evidence type="ECO:0000259" key="5">
    <source>
        <dbReference type="PROSITE" id="PS51296"/>
    </source>
</evidence>
<dbReference type="SUPFAM" id="SSF50022">
    <property type="entry name" value="ISP domain"/>
    <property type="match status" value="1"/>
</dbReference>
<name>A0ABT5SSF9_9PSEU</name>
<dbReference type="Proteomes" id="UP001300763">
    <property type="component" value="Unassembled WGS sequence"/>
</dbReference>
<dbReference type="PANTHER" id="PTHR15032">
    <property type="entry name" value="N-ACYL-PHOSPHATIDYLETHANOLAMINE-HYDROLYZING PHOSPHOLIPASE D"/>
    <property type="match status" value="1"/>
</dbReference>
<dbReference type="Pfam" id="PF25451">
    <property type="entry name" value="SCP2_Rv3818"/>
    <property type="match status" value="1"/>
</dbReference>